<evidence type="ECO:0000313" key="1">
    <source>
        <dbReference type="EMBL" id="MDV7216750.1"/>
    </source>
</evidence>
<keyword evidence="2" id="KW-1185">Reference proteome</keyword>
<organism evidence="1 2">
    <name type="scientific">Streptomyces prunicolor</name>
    <dbReference type="NCBI Taxonomy" id="67348"/>
    <lineage>
        <taxon>Bacteria</taxon>
        <taxon>Bacillati</taxon>
        <taxon>Actinomycetota</taxon>
        <taxon>Actinomycetes</taxon>
        <taxon>Kitasatosporales</taxon>
        <taxon>Streptomycetaceae</taxon>
        <taxon>Streptomyces</taxon>
    </lineage>
</organism>
<dbReference type="EMBL" id="JAWMAJ010000032">
    <property type="protein sequence ID" value="MDV7216750.1"/>
    <property type="molecule type" value="Genomic_DNA"/>
</dbReference>
<reference evidence="1 2" key="1">
    <citation type="submission" date="2023-10" db="EMBL/GenBank/DDBJ databases">
        <title>Characterization of rhizosphere-enriched actinobacteria from wheat plants lab-grown on chernevaya soil.</title>
        <authorList>
            <person name="Tikhonova E.N."/>
            <person name="Konopkin A."/>
            <person name="Kravchenko I.K."/>
        </authorList>
    </citation>
    <scope>NUCLEOTIDE SEQUENCE [LARGE SCALE GENOMIC DNA]</scope>
    <source>
        <strain evidence="1 2">RR29</strain>
    </source>
</reference>
<evidence type="ECO:0008006" key="3">
    <source>
        <dbReference type="Google" id="ProtNLM"/>
    </source>
</evidence>
<dbReference type="Proteomes" id="UP001187346">
    <property type="component" value="Unassembled WGS sequence"/>
</dbReference>
<accession>A0ABU4F9I2</accession>
<comment type="caution">
    <text evidence="1">The sequence shown here is derived from an EMBL/GenBank/DDBJ whole genome shotgun (WGS) entry which is preliminary data.</text>
</comment>
<proteinExistence type="predicted"/>
<gene>
    <name evidence="1" type="ORF">R5A26_12390</name>
</gene>
<evidence type="ECO:0000313" key="2">
    <source>
        <dbReference type="Proteomes" id="UP001187346"/>
    </source>
</evidence>
<protein>
    <recommendedName>
        <fullName evidence="3">Tail terminator</fullName>
    </recommendedName>
</protein>
<sequence>MADPTVTFPDVERLVVDFLTDRTELAAATVDNVPPAGFDGTQQVVLVSRSGGAWIDDQHLDQPLVDFEVYGPTKTGAHTLALLVRSALLALRGTTYGTAYVSEVVEADGPRWLPDWNRAAANRYYSTVRLHIRPTA</sequence>
<name>A0ABU4F9I2_9ACTN</name>
<dbReference type="RefSeq" id="WP_266860968.1">
    <property type="nucleotide sequence ID" value="NZ_JAPEMW010000001.1"/>
</dbReference>